<proteinExistence type="predicted"/>
<dbReference type="GO" id="GO:0008757">
    <property type="term" value="F:S-adenosylmethionine-dependent methyltransferase activity"/>
    <property type="evidence" value="ECO:0007669"/>
    <property type="project" value="TreeGrafter"/>
</dbReference>
<comment type="caution">
    <text evidence="4">The sequence shown here is derived from an EMBL/GenBank/DDBJ whole genome shotgun (WGS) entry which is preliminary data.</text>
</comment>
<dbReference type="Pfam" id="PF01596">
    <property type="entry name" value="Methyltransf_3"/>
    <property type="match status" value="1"/>
</dbReference>
<dbReference type="GO" id="GO:0032259">
    <property type="term" value="P:methylation"/>
    <property type="evidence" value="ECO:0007669"/>
    <property type="project" value="UniProtKB-KW"/>
</dbReference>
<sequence length="222" mass="24683">MSNHNKTLGLDKSLYDYLLSVSLREPEVLTQLRQETAQQPMATMQIAPEQGQFLALLVKLIGAKKTLDIGVFTGYSSLVVALALPADGKVIACDVDEEYTAIARRYWHKAGVADKISLHIAPALETLEKLIAAKEAETFDFAFIDADKSNYDNYYELALQLVRRGGLIAIDNVLWSGRVADSQQQDNRTNKIRAFNQKLHQDQRITISMVAIADGLTLAMKN</sequence>
<accession>A0A9E3H4D1</accession>
<dbReference type="PROSITE" id="PS51682">
    <property type="entry name" value="SAM_OMT_I"/>
    <property type="match status" value="1"/>
</dbReference>
<evidence type="ECO:0000256" key="1">
    <source>
        <dbReference type="ARBA" id="ARBA00022603"/>
    </source>
</evidence>
<dbReference type="AlphaFoldDB" id="A0A9E3H4D1"/>
<keyword evidence="2 4" id="KW-0808">Transferase</keyword>
<evidence type="ECO:0000256" key="2">
    <source>
        <dbReference type="ARBA" id="ARBA00022679"/>
    </source>
</evidence>
<keyword evidence="3" id="KW-0949">S-adenosyl-L-methionine</keyword>
<dbReference type="InterPro" id="IPR050362">
    <property type="entry name" value="Cation-dep_OMT"/>
</dbReference>
<dbReference type="Proteomes" id="UP000813215">
    <property type="component" value="Unassembled WGS sequence"/>
</dbReference>
<dbReference type="SUPFAM" id="SSF53335">
    <property type="entry name" value="S-adenosyl-L-methionine-dependent methyltransferases"/>
    <property type="match status" value="1"/>
</dbReference>
<dbReference type="CDD" id="cd02440">
    <property type="entry name" value="AdoMet_MTases"/>
    <property type="match status" value="1"/>
</dbReference>
<dbReference type="GO" id="GO:0008171">
    <property type="term" value="F:O-methyltransferase activity"/>
    <property type="evidence" value="ECO:0007669"/>
    <property type="project" value="InterPro"/>
</dbReference>
<name>A0A9E3H4D1_9NOST</name>
<dbReference type="EMBL" id="JAHHHW010000020">
    <property type="protein sequence ID" value="MBW4430553.1"/>
    <property type="molecule type" value="Genomic_DNA"/>
</dbReference>
<dbReference type="InterPro" id="IPR029063">
    <property type="entry name" value="SAM-dependent_MTases_sf"/>
</dbReference>
<dbReference type="Gene3D" id="3.40.50.150">
    <property type="entry name" value="Vaccinia Virus protein VP39"/>
    <property type="match status" value="1"/>
</dbReference>
<dbReference type="PANTHER" id="PTHR10509:SF14">
    <property type="entry name" value="CAFFEOYL-COA O-METHYLTRANSFERASE 3-RELATED"/>
    <property type="match status" value="1"/>
</dbReference>
<reference evidence="4" key="1">
    <citation type="submission" date="2021-05" db="EMBL/GenBank/DDBJ databases">
        <authorList>
            <person name="Pietrasiak N."/>
            <person name="Ward R."/>
            <person name="Stajich J.E."/>
            <person name="Kurbessoian T."/>
        </authorList>
    </citation>
    <scope>NUCLEOTIDE SEQUENCE</scope>
    <source>
        <strain evidence="4">HA4357-MV3</strain>
    </source>
</reference>
<dbReference type="InterPro" id="IPR002935">
    <property type="entry name" value="SAM_O-MeTrfase"/>
</dbReference>
<evidence type="ECO:0000313" key="4">
    <source>
        <dbReference type="EMBL" id="MBW4430553.1"/>
    </source>
</evidence>
<reference evidence="4" key="2">
    <citation type="journal article" date="2022" name="Microbiol. Resour. Announc.">
        <title>Metagenome Sequencing to Explore Phylogenomics of Terrestrial Cyanobacteria.</title>
        <authorList>
            <person name="Ward R.D."/>
            <person name="Stajich J.E."/>
            <person name="Johansen J.R."/>
            <person name="Huntemann M."/>
            <person name="Clum A."/>
            <person name="Foster B."/>
            <person name="Foster B."/>
            <person name="Roux S."/>
            <person name="Palaniappan K."/>
            <person name="Varghese N."/>
            <person name="Mukherjee S."/>
            <person name="Reddy T.B.K."/>
            <person name="Daum C."/>
            <person name="Copeland A."/>
            <person name="Chen I.A."/>
            <person name="Ivanova N.N."/>
            <person name="Kyrpides N.C."/>
            <person name="Shapiro N."/>
            <person name="Eloe-Fadrosh E.A."/>
            <person name="Pietrasiak N."/>
        </authorList>
    </citation>
    <scope>NUCLEOTIDE SEQUENCE</scope>
    <source>
        <strain evidence="4">HA4357-MV3</strain>
    </source>
</reference>
<evidence type="ECO:0000256" key="3">
    <source>
        <dbReference type="ARBA" id="ARBA00022691"/>
    </source>
</evidence>
<evidence type="ECO:0000313" key="5">
    <source>
        <dbReference type="Proteomes" id="UP000813215"/>
    </source>
</evidence>
<organism evidence="4 5">
    <name type="scientific">Pelatocladus maniniholoensis HA4357-MV3</name>
    <dbReference type="NCBI Taxonomy" id="1117104"/>
    <lineage>
        <taxon>Bacteria</taxon>
        <taxon>Bacillati</taxon>
        <taxon>Cyanobacteriota</taxon>
        <taxon>Cyanophyceae</taxon>
        <taxon>Nostocales</taxon>
        <taxon>Nostocaceae</taxon>
        <taxon>Pelatocladus</taxon>
    </lineage>
</organism>
<keyword evidence="1 4" id="KW-0489">Methyltransferase</keyword>
<dbReference type="EC" id="2.1.1.-" evidence="4"/>
<protein>
    <submittedName>
        <fullName evidence="4">Class I SAM-dependent methyltransferase</fullName>
        <ecNumber evidence="4">2.1.1.-</ecNumber>
    </submittedName>
</protein>
<gene>
    <name evidence="4" type="ORF">KME28_02015</name>
</gene>
<dbReference type="PANTHER" id="PTHR10509">
    <property type="entry name" value="O-METHYLTRANSFERASE-RELATED"/>
    <property type="match status" value="1"/>
</dbReference>